<organism evidence="2 3">
    <name type="scientific">Phanerochaete sordida</name>
    <dbReference type="NCBI Taxonomy" id="48140"/>
    <lineage>
        <taxon>Eukaryota</taxon>
        <taxon>Fungi</taxon>
        <taxon>Dikarya</taxon>
        <taxon>Basidiomycota</taxon>
        <taxon>Agaricomycotina</taxon>
        <taxon>Agaricomycetes</taxon>
        <taxon>Polyporales</taxon>
        <taxon>Phanerochaetaceae</taxon>
        <taxon>Phanerochaete</taxon>
    </lineage>
</organism>
<gene>
    <name evidence="2" type="ORF">PsYK624_051870</name>
</gene>
<proteinExistence type="predicted"/>
<keyword evidence="3" id="KW-1185">Reference proteome</keyword>
<feature type="region of interest" description="Disordered" evidence="1">
    <location>
        <begin position="1"/>
        <end position="40"/>
    </location>
</feature>
<evidence type="ECO:0000313" key="3">
    <source>
        <dbReference type="Proteomes" id="UP000703269"/>
    </source>
</evidence>
<name>A0A9P3LBD6_9APHY</name>
<feature type="region of interest" description="Disordered" evidence="1">
    <location>
        <begin position="75"/>
        <end position="125"/>
    </location>
</feature>
<reference evidence="2 3" key="1">
    <citation type="submission" date="2021-08" db="EMBL/GenBank/DDBJ databases">
        <title>Draft Genome Sequence of Phanerochaete sordida strain YK-624.</title>
        <authorList>
            <person name="Mori T."/>
            <person name="Dohra H."/>
            <person name="Suzuki T."/>
            <person name="Kawagishi H."/>
            <person name="Hirai H."/>
        </authorList>
    </citation>
    <scope>NUCLEOTIDE SEQUENCE [LARGE SCALE GENOMIC DNA]</scope>
    <source>
        <strain evidence="2 3">YK-624</strain>
    </source>
</reference>
<dbReference type="Proteomes" id="UP000703269">
    <property type="component" value="Unassembled WGS sequence"/>
</dbReference>
<dbReference type="EMBL" id="BPQB01000011">
    <property type="protein sequence ID" value="GJE89095.1"/>
    <property type="molecule type" value="Genomic_DNA"/>
</dbReference>
<dbReference type="AlphaFoldDB" id="A0A9P3LBD6"/>
<feature type="compositionally biased region" description="Basic and acidic residues" evidence="1">
    <location>
        <begin position="105"/>
        <end position="119"/>
    </location>
</feature>
<evidence type="ECO:0000256" key="1">
    <source>
        <dbReference type="SAM" id="MobiDB-lite"/>
    </source>
</evidence>
<evidence type="ECO:0000313" key="2">
    <source>
        <dbReference type="EMBL" id="GJE89095.1"/>
    </source>
</evidence>
<accession>A0A9P3LBD6</accession>
<protein>
    <submittedName>
        <fullName evidence="2">Uncharacterized protein</fullName>
    </submittedName>
</protein>
<comment type="caution">
    <text evidence="2">The sequence shown here is derived from an EMBL/GenBank/DDBJ whole genome shotgun (WGS) entry which is preliminary data.</text>
</comment>
<sequence>MEDMMQTDSRIKDREPPLGRLNSTCVSTEQTRSSRSRRPRCIRSHHVRPLLLCSSAGNARCMSGSNCFPPGLEAGDLESASRPGQRAEQRLATAHSGGHGGHTSLKCEARGPKSTEFAHLRGPRQ</sequence>
<feature type="compositionally biased region" description="Polar residues" evidence="1">
    <location>
        <begin position="21"/>
        <end position="31"/>
    </location>
</feature>